<dbReference type="SMART" id="SM00327">
    <property type="entry name" value="VWA"/>
    <property type="match status" value="2"/>
</dbReference>
<dbReference type="Gene3D" id="3.40.50.410">
    <property type="entry name" value="von Willebrand factor, type A domain"/>
    <property type="match status" value="2"/>
</dbReference>
<feature type="domain" description="VWFA" evidence="1">
    <location>
        <begin position="34"/>
        <end position="257"/>
    </location>
</feature>
<dbReference type="Pfam" id="PF13519">
    <property type="entry name" value="VWA_2"/>
    <property type="match status" value="1"/>
</dbReference>
<reference evidence="2 3" key="1">
    <citation type="journal article" date="2012" name="PLoS ONE">
        <title>The genome characteristics and predicted function of methyl-group oxidation pathway in the obligate aceticlastic methanogens, Methanosaeta spp.</title>
        <authorList>
            <person name="Zhu J."/>
            <person name="Zheng H."/>
            <person name="Ai G."/>
            <person name="Zhang G."/>
            <person name="Liu D."/>
            <person name="Liu X."/>
            <person name="Dong X."/>
        </authorList>
    </citation>
    <scope>NUCLEOTIDE SEQUENCE [LARGE SCALE GENOMIC DNA]</scope>
    <source>
        <strain evidence="2 3">6Ac</strain>
    </source>
</reference>
<evidence type="ECO:0000259" key="1">
    <source>
        <dbReference type="PROSITE" id="PS50234"/>
    </source>
</evidence>
<dbReference type="SUPFAM" id="SSF53300">
    <property type="entry name" value="vWA-like"/>
    <property type="match status" value="2"/>
</dbReference>
<dbReference type="EMBL" id="CP003117">
    <property type="protein sequence ID" value="AET65018.1"/>
    <property type="molecule type" value="Genomic_DNA"/>
</dbReference>
<dbReference type="HOGENOM" id="CLU_338497_0_0_2"/>
<dbReference type="Pfam" id="PF24346">
    <property type="entry name" value="DUF7507"/>
    <property type="match status" value="4"/>
</dbReference>
<accession>G7WPY7</accession>
<protein>
    <submittedName>
        <fullName evidence="2">Conserved repeat domain protein</fullName>
    </submittedName>
</protein>
<dbReference type="InterPro" id="IPR002035">
    <property type="entry name" value="VWF_A"/>
</dbReference>
<feature type="domain" description="VWFA" evidence="1">
    <location>
        <begin position="639"/>
        <end position="828"/>
    </location>
</feature>
<sequence length="840" mass="90467">MSLRHILAVGIALFFVMLVAPSVTGSSEGSSGQAVILVIDNSASMGKSDENCIRNYTIRFFLEKIVNLDCNNDEFALRIKDTFIGNKSHPINPVFSKDCKNIVEVLGGLNRTICSSSEAINHDKILKNAVNDFSKASNNKNYVIYYFSDGIEYSNRSRFLSSTLHLAKEKGVIINTIGFGNDTEGLKLLKYISEFTGGTFYPIESILSIDIEKSTDDDDADFPPGPEIIVGDNVTWTYVVANRGNVNLTSVHVVDDIIGLIAGPITLGAGENQTFNITGTAVLGQYQNNATVNGTYNGTEVMDTDPSHYFGMILSIDIEKSTNGEDADSAPGPILNLSDNVTWTYVVNNTGNVNLTDVYVVDDIIGLIAGPITLGAGENQTFNITGTAVLGRYQNNATANGTYNGTEVMDTDPSHYFGMILSIDIEKSTNGEDADSAPGPILNLSDNVTWTYVVNNTGNVNLTDVYVVDDIIGLIAGPITLGAGENQTFNRTGTAVLGRYQNNATANGTYNGTEVMDTDPSHYFGMILSIDIEKSTNGEDADSAPGPILNLSDNVTWTYVVNNTGNVNLTDVYVVDDIIGLIVGPITLGAGENQTFNRTGTAVLGQYQNNVISNGTYNGTEVNDTDLSHYLGIIRTNATVVFALDTSGSMKKYYHLAPNESAEIVSGWSAFENSTVSIVSWDHASELLFGPAPLKGNEDRLAEILDNLSEMCIETDLTYYDQGLNGSLAELRDPASVPPNSSKIIVFLTGYSEFEAGEKLDEYISEANELGCKVFTIGIGINESFEASKNQHLNLTKISEGTGGIFSPVAAFSSGDLNPIMEIISRELEGDLMYAESEPQ</sequence>
<dbReference type="Proteomes" id="UP000005877">
    <property type="component" value="Chromosome"/>
</dbReference>
<dbReference type="STRING" id="1110509.Mhar_1658"/>
<dbReference type="InterPro" id="IPR055354">
    <property type="entry name" value="DUF7507"/>
</dbReference>
<dbReference type="AlphaFoldDB" id="G7WPY7"/>
<dbReference type="KEGG" id="mhi:Mhar_1658"/>
<evidence type="ECO:0000313" key="2">
    <source>
        <dbReference type="EMBL" id="AET65018.1"/>
    </source>
</evidence>
<dbReference type="PROSITE" id="PS50234">
    <property type="entry name" value="VWFA"/>
    <property type="match status" value="2"/>
</dbReference>
<dbReference type="InterPro" id="IPR036465">
    <property type="entry name" value="vWFA_dom_sf"/>
</dbReference>
<gene>
    <name evidence="2" type="ordered locus">Mhar_1658</name>
</gene>
<dbReference type="OrthoDB" id="121931at2157"/>
<name>G7WPY7_METH6</name>
<keyword evidence="3" id="KW-1185">Reference proteome</keyword>
<dbReference type="CDD" id="cd00198">
    <property type="entry name" value="vWFA"/>
    <property type="match status" value="2"/>
</dbReference>
<proteinExistence type="predicted"/>
<dbReference type="PATRIC" id="fig|1110509.7.peg.1844"/>
<evidence type="ECO:0000313" key="3">
    <source>
        <dbReference type="Proteomes" id="UP000005877"/>
    </source>
</evidence>
<organism evidence="2 3">
    <name type="scientific">Methanothrix harundinacea (strain 6Ac)</name>
    <name type="common">Methanosaeta harundinacea</name>
    <dbReference type="NCBI Taxonomy" id="1110509"/>
    <lineage>
        <taxon>Archaea</taxon>
        <taxon>Methanobacteriati</taxon>
        <taxon>Methanobacteriota</taxon>
        <taxon>Stenosarchaea group</taxon>
        <taxon>Methanomicrobia</taxon>
        <taxon>Methanotrichales</taxon>
        <taxon>Methanotrichaceae</taxon>
        <taxon>Methanothrix</taxon>
    </lineage>
</organism>